<keyword evidence="1 5" id="KW-0808">Transferase</keyword>
<accession>A0AA46BPL8</accession>
<sequence>MSGNASYHLSNCSILAVTTVEAPEIVTSAELDAALAPAYAETRTVAGQLERLAGVKQRRWFPADEDFTDGAVEAGRRALQTAGIAPEQVGLVINASVTRPHLEPGISAKVHAELGLPRNCMDFDVTNACLGVVNGMQIAGTMIDAGQIRYGLIVASESSRQMQEATIKRLNAGGATKSDVKQAFATMTLGSGAVAILIGPSDAHPEGHRLLGGITRAGTEHHRLCVGSMDGMRTEASKLFREGIDLALDAYTESAEDGWDWKDMDWYVAHQTSTAHIATLAQRLDKPLEKFPTTISEYGNIGPAAMPYTLGTFQDQFATGDRLLLMGIGSGLNASFVEVQW</sequence>
<dbReference type="GO" id="GO:0044550">
    <property type="term" value="P:secondary metabolite biosynthetic process"/>
    <property type="evidence" value="ECO:0007669"/>
    <property type="project" value="TreeGrafter"/>
</dbReference>
<evidence type="ECO:0000313" key="5">
    <source>
        <dbReference type="EMBL" id="STD13681.1"/>
    </source>
</evidence>
<dbReference type="InterPro" id="IPR013747">
    <property type="entry name" value="ACP_syn_III_C"/>
</dbReference>
<dbReference type="Proteomes" id="UP000254118">
    <property type="component" value="Unassembled WGS sequence"/>
</dbReference>
<dbReference type="NCBIfam" id="NF006720">
    <property type="entry name" value="PRK09258.1"/>
    <property type="match status" value="1"/>
</dbReference>
<protein>
    <submittedName>
        <fullName evidence="5">3-oxoacyl-[acyl-carrier-protein] synthase 3</fullName>
        <ecNumber evidence="5">2.3.1.180</ecNumber>
    </submittedName>
</protein>
<dbReference type="SUPFAM" id="SSF53901">
    <property type="entry name" value="Thiolase-like"/>
    <property type="match status" value="1"/>
</dbReference>
<feature type="domain" description="Beta-ketoacyl-[acyl-carrier-protein] synthase III C-terminal" evidence="3">
    <location>
        <begin position="256"/>
        <end position="337"/>
    </location>
</feature>
<dbReference type="InterPro" id="IPR013751">
    <property type="entry name" value="ACP_syn_III_N"/>
</dbReference>
<keyword evidence="2 5" id="KW-0012">Acyltransferase</keyword>
<evidence type="ECO:0000259" key="3">
    <source>
        <dbReference type="Pfam" id="PF08541"/>
    </source>
</evidence>
<dbReference type="GO" id="GO:0004315">
    <property type="term" value="F:3-oxoacyl-[acyl-carrier-protein] synthase activity"/>
    <property type="evidence" value="ECO:0007669"/>
    <property type="project" value="InterPro"/>
</dbReference>
<reference evidence="5 6" key="1">
    <citation type="submission" date="2018-06" db="EMBL/GenBank/DDBJ databases">
        <authorList>
            <consortium name="Pathogen Informatics"/>
            <person name="Doyle S."/>
        </authorList>
    </citation>
    <scope>NUCLEOTIDE SEQUENCE [LARGE SCALE GENOMIC DNA]</scope>
    <source>
        <strain evidence="5 6">NCTC7915</strain>
    </source>
</reference>
<evidence type="ECO:0000313" key="6">
    <source>
        <dbReference type="Proteomes" id="UP000254118"/>
    </source>
</evidence>
<feature type="domain" description="Beta-ketoacyl-[acyl-carrier-protein] synthase III N-terminal" evidence="4">
    <location>
        <begin position="123"/>
        <end position="201"/>
    </location>
</feature>
<dbReference type="GO" id="GO:0033818">
    <property type="term" value="F:beta-ketoacyl-acyl-carrier-protein synthase III activity"/>
    <property type="evidence" value="ECO:0007669"/>
    <property type="project" value="UniProtKB-EC"/>
</dbReference>
<name>A0AA46BPL8_9MICO</name>
<dbReference type="EMBL" id="UFYA01000001">
    <property type="protein sequence ID" value="STD13681.1"/>
    <property type="molecule type" value="Genomic_DNA"/>
</dbReference>
<dbReference type="EC" id="2.3.1.180" evidence="5"/>
<gene>
    <name evidence="5" type="primary">fabH_2</name>
    <name evidence="5" type="ORF">NCTC7915_01970</name>
</gene>
<dbReference type="Pfam" id="PF08545">
    <property type="entry name" value="ACP_syn_III"/>
    <property type="match status" value="1"/>
</dbReference>
<dbReference type="Pfam" id="PF08541">
    <property type="entry name" value="ACP_syn_III_C"/>
    <property type="match status" value="1"/>
</dbReference>
<dbReference type="PANTHER" id="PTHR34069">
    <property type="entry name" value="3-OXOACYL-[ACYL-CARRIER-PROTEIN] SYNTHASE 3"/>
    <property type="match status" value="1"/>
</dbReference>
<evidence type="ECO:0000259" key="4">
    <source>
        <dbReference type="Pfam" id="PF08545"/>
    </source>
</evidence>
<dbReference type="GO" id="GO:0006633">
    <property type="term" value="P:fatty acid biosynthetic process"/>
    <property type="evidence" value="ECO:0007669"/>
    <property type="project" value="InterPro"/>
</dbReference>
<dbReference type="AlphaFoldDB" id="A0AA46BPL8"/>
<evidence type="ECO:0000256" key="2">
    <source>
        <dbReference type="ARBA" id="ARBA00023315"/>
    </source>
</evidence>
<dbReference type="Gene3D" id="3.40.47.10">
    <property type="match status" value="2"/>
</dbReference>
<organism evidence="5 6">
    <name type="scientific">Dermatophilus congolensis</name>
    <dbReference type="NCBI Taxonomy" id="1863"/>
    <lineage>
        <taxon>Bacteria</taxon>
        <taxon>Bacillati</taxon>
        <taxon>Actinomycetota</taxon>
        <taxon>Actinomycetes</taxon>
        <taxon>Micrococcales</taxon>
        <taxon>Dermatophilaceae</taxon>
        <taxon>Dermatophilus</taxon>
    </lineage>
</organism>
<comment type="caution">
    <text evidence="5">The sequence shown here is derived from an EMBL/GenBank/DDBJ whole genome shotgun (WGS) entry which is preliminary data.</text>
</comment>
<dbReference type="InterPro" id="IPR016039">
    <property type="entry name" value="Thiolase-like"/>
</dbReference>
<evidence type="ECO:0000256" key="1">
    <source>
        <dbReference type="ARBA" id="ARBA00022679"/>
    </source>
</evidence>
<proteinExistence type="predicted"/>
<dbReference type="RefSeq" id="WP_115031630.1">
    <property type="nucleotide sequence ID" value="NZ_JAAFNO010000001.1"/>
</dbReference>
<dbReference type="PANTHER" id="PTHR34069:SF3">
    <property type="entry name" value="ACYL-COA:ACYL-COA ALKYLTRANSFERASE"/>
    <property type="match status" value="1"/>
</dbReference>